<keyword evidence="3 6" id="KW-0812">Transmembrane</keyword>
<feature type="transmembrane region" description="Helical" evidence="6">
    <location>
        <begin position="133"/>
        <end position="153"/>
    </location>
</feature>
<feature type="transmembrane region" description="Helical" evidence="6">
    <location>
        <begin position="228"/>
        <end position="251"/>
    </location>
</feature>
<dbReference type="GO" id="GO:0016020">
    <property type="term" value="C:membrane"/>
    <property type="evidence" value="ECO:0007669"/>
    <property type="project" value="UniProtKB-SubCell"/>
</dbReference>
<organism evidence="7">
    <name type="scientific">Ceratitis capitata</name>
    <name type="common">Mediterranean fruit fly</name>
    <name type="synonym">Tephritis capitata</name>
    <dbReference type="NCBI Taxonomy" id="7213"/>
    <lineage>
        <taxon>Eukaryota</taxon>
        <taxon>Metazoa</taxon>
        <taxon>Ecdysozoa</taxon>
        <taxon>Arthropoda</taxon>
        <taxon>Hexapoda</taxon>
        <taxon>Insecta</taxon>
        <taxon>Pterygota</taxon>
        <taxon>Neoptera</taxon>
        <taxon>Endopterygota</taxon>
        <taxon>Diptera</taxon>
        <taxon>Brachycera</taxon>
        <taxon>Muscomorpha</taxon>
        <taxon>Tephritoidea</taxon>
        <taxon>Tephritidae</taxon>
        <taxon>Ceratitis</taxon>
        <taxon>Ceratitis</taxon>
    </lineage>
</organism>
<evidence type="ECO:0000256" key="3">
    <source>
        <dbReference type="ARBA" id="ARBA00022692"/>
    </source>
</evidence>
<dbReference type="EMBL" id="GAMC01011367">
    <property type="protein sequence ID" value="JAB95188.1"/>
    <property type="molecule type" value="mRNA"/>
</dbReference>
<dbReference type="PANTHER" id="PTHR12995:SF4">
    <property type="entry name" value="FI21814P1"/>
    <property type="match status" value="1"/>
</dbReference>
<feature type="transmembrane region" description="Helical" evidence="6">
    <location>
        <begin position="159"/>
        <end position="178"/>
    </location>
</feature>
<evidence type="ECO:0000256" key="4">
    <source>
        <dbReference type="ARBA" id="ARBA00022989"/>
    </source>
</evidence>
<evidence type="ECO:0000256" key="2">
    <source>
        <dbReference type="ARBA" id="ARBA00010737"/>
    </source>
</evidence>
<reference evidence="7" key="2">
    <citation type="journal article" date="2014" name="BMC Genomics">
        <title>A genomic perspective to assessing quality of mass-reared SIT flies used in Mediterranean fruit fly (Ceratitis capitata) eradication in California.</title>
        <authorList>
            <person name="Calla B."/>
            <person name="Hall B."/>
            <person name="Hou S."/>
            <person name="Geib S.M."/>
        </authorList>
    </citation>
    <scope>NUCLEOTIDE SEQUENCE</scope>
</reference>
<comment type="similarity">
    <text evidence="2">Belongs to the TMEM39 family.</text>
</comment>
<evidence type="ECO:0000313" key="7">
    <source>
        <dbReference type="EMBL" id="JAB95188.1"/>
    </source>
</evidence>
<reference evidence="7" key="1">
    <citation type="submission" date="2013-07" db="EMBL/GenBank/DDBJ databases">
        <authorList>
            <person name="Geib S."/>
        </authorList>
    </citation>
    <scope>NUCLEOTIDE SEQUENCE</scope>
</reference>
<proteinExistence type="evidence at transcript level"/>
<evidence type="ECO:0000256" key="5">
    <source>
        <dbReference type="ARBA" id="ARBA00023136"/>
    </source>
</evidence>
<evidence type="ECO:0000256" key="6">
    <source>
        <dbReference type="SAM" id="Phobius"/>
    </source>
</evidence>
<feature type="transmembrane region" description="Helical" evidence="6">
    <location>
        <begin position="94"/>
        <end position="113"/>
    </location>
</feature>
<dbReference type="PANTHER" id="PTHR12995">
    <property type="entry name" value="FI21814P1"/>
    <property type="match status" value="1"/>
</dbReference>
<comment type="subcellular location">
    <subcellularLocation>
        <location evidence="1">Membrane</location>
        <topology evidence="1">Multi-pass membrane protein</topology>
    </subcellularLocation>
</comment>
<keyword evidence="5 6" id="KW-0472">Membrane</keyword>
<dbReference type="OrthoDB" id="438179at2759"/>
<dbReference type="AlphaFoldDB" id="W8BDW8"/>
<gene>
    <name evidence="7" type="primary">T39AA</name>
</gene>
<accession>W8BDW8</accession>
<evidence type="ECO:0000256" key="1">
    <source>
        <dbReference type="ARBA" id="ARBA00004141"/>
    </source>
</evidence>
<dbReference type="Pfam" id="PF10271">
    <property type="entry name" value="Tmp39"/>
    <property type="match status" value="1"/>
</dbReference>
<name>W8BDW8_CERCA</name>
<dbReference type="InterPro" id="IPR019397">
    <property type="entry name" value="Uncharacterised_TMEM39"/>
</dbReference>
<feature type="transmembrane region" description="Helical" evidence="6">
    <location>
        <begin position="257"/>
        <end position="277"/>
    </location>
</feature>
<feature type="transmembrane region" description="Helical" evidence="6">
    <location>
        <begin position="53"/>
        <end position="74"/>
    </location>
</feature>
<dbReference type="KEGG" id="ccat:101463230"/>
<protein>
    <submittedName>
        <fullName evidence="7">Transmembrane protein 39A-A</fullName>
    </submittedName>
</protein>
<feature type="transmembrane region" description="Helical" evidence="6">
    <location>
        <begin position="374"/>
        <end position="396"/>
    </location>
</feature>
<feature type="transmembrane region" description="Helical" evidence="6">
    <location>
        <begin position="402"/>
        <end position="421"/>
    </location>
</feature>
<sequence length="447" mass="51307">MGVESHNEVNSGGGSHIARDRNSSAYNNIDAAPMPKHIPFPEFTGSSELINEFVMFLFITFATAMQFINIYRTIWWVPESNTYHAVNVYLIEPYLVAFIVLLMSRRFLFCLIIRTQDLTQNITIEKRRFYKKAVRYSFTCLLLLILGICAYKIYLKHTFMPVFLLVYPLVIYVLIFGFQIESFLRSSYEVEGAYFNGMPMHCCSSCPDIIREEIDVLRNDFNIRFKQILFTSLLNVYYAGIVPCLFAASMYYNTVWVYQNAFYVWISCLTMAFAFGFPAKYSDIMHRASLHLGYWSQMDMRAIGGNSGSSSASSNNSNSTSGSTTVWKANTVWTQNSVVKFDGELFSSCGPVTVAVPRNSSHSRFYKLFHNPTTMYMALTGIQASIVLTGLVALYYTLEWHFILSFSFTTLTNQFTFFKIMRDYLVTKRIYTSEISIAEQTKAFNSN</sequence>
<keyword evidence="4 6" id="KW-1133">Transmembrane helix</keyword>